<comment type="catalytic activity">
    <reaction evidence="1">
        <text>ATP + protein L-histidine = ADP + protein N-phospho-L-histidine.</text>
        <dbReference type="EC" id="2.7.13.3"/>
    </reaction>
</comment>
<evidence type="ECO:0000256" key="5">
    <source>
        <dbReference type="ARBA" id="ARBA00022553"/>
    </source>
</evidence>
<dbReference type="InterPro" id="IPR005467">
    <property type="entry name" value="His_kinase_dom"/>
</dbReference>
<evidence type="ECO:0000256" key="10">
    <source>
        <dbReference type="ARBA" id="ARBA00023012"/>
    </source>
</evidence>
<evidence type="ECO:0000256" key="8">
    <source>
        <dbReference type="ARBA" id="ARBA00022777"/>
    </source>
</evidence>
<reference evidence="15 16" key="1">
    <citation type="submission" date="2019-03" db="EMBL/GenBank/DDBJ databases">
        <title>This is whole genome sequence of Paenibacillus sp MS74 strain.</title>
        <authorList>
            <person name="Trinh H.N."/>
        </authorList>
    </citation>
    <scope>NUCLEOTIDE SEQUENCE [LARGE SCALE GENOMIC DNA]</scope>
    <source>
        <strain evidence="15 16">MS74</strain>
    </source>
</reference>
<keyword evidence="7" id="KW-0547">Nucleotide-binding</keyword>
<dbReference type="Gene3D" id="3.30.565.10">
    <property type="entry name" value="Histidine kinase-like ATPase, C-terminal domain"/>
    <property type="match status" value="1"/>
</dbReference>
<dbReference type="EMBL" id="SMRT01000023">
    <property type="protein sequence ID" value="TDF91973.1"/>
    <property type="molecule type" value="Genomic_DNA"/>
</dbReference>
<evidence type="ECO:0000256" key="6">
    <source>
        <dbReference type="ARBA" id="ARBA00022679"/>
    </source>
</evidence>
<dbReference type="Pfam" id="PF06580">
    <property type="entry name" value="His_kinase"/>
    <property type="match status" value="1"/>
</dbReference>
<keyword evidence="5" id="KW-0597">Phosphoprotein</keyword>
<dbReference type="PROSITE" id="PS50885">
    <property type="entry name" value="HAMP"/>
    <property type="match status" value="1"/>
</dbReference>
<organism evidence="15 16">
    <name type="scientific">Paenibacillus piri</name>
    <dbReference type="NCBI Taxonomy" id="2547395"/>
    <lineage>
        <taxon>Bacteria</taxon>
        <taxon>Bacillati</taxon>
        <taxon>Bacillota</taxon>
        <taxon>Bacilli</taxon>
        <taxon>Bacillales</taxon>
        <taxon>Paenibacillaceae</taxon>
        <taxon>Paenibacillus</taxon>
    </lineage>
</organism>
<evidence type="ECO:0000256" key="12">
    <source>
        <dbReference type="SAM" id="Phobius"/>
    </source>
</evidence>
<keyword evidence="16" id="KW-1185">Reference proteome</keyword>
<accession>A0A4R5K9X2</accession>
<dbReference type="Gene3D" id="6.10.340.10">
    <property type="match status" value="1"/>
</dbReference>
<dbReference type="GO" id="GO:0000155">
    <property type="term" value="F:phosphorelay sensor kinase activity"/>
    <property type="evidence" value="ECO:0007669"/>
    <property type="project" value="InterPro"/>
</dbReference>
<keyword evidence="8 15" id="KW-0418">Kinase</keyword>
<dbReference type="GO" id="GO:0005524">
    <property type="term" value="F:ATP binding"/>
    <property type="evidence" value="ECO:0007669"/>
    <property type="project" value="UniProtKB-KW"/>
</dbReference>
<dbReference type="EC" id="2.7.13.3" evidence="3"/>
<evidence type="ECO:0000313" key="15">
    <source>
        <dbReference type="EMBL" id="TDF91973.1"/>
    </source>
</evidence>
<dbReference type="InterPro" id="IPR003594">
    <property type="entry name" value="HATPase_dom"/>
</dbReference>
<dbReference type="InterPro" id="IPR036890">
    <property type="entry name" value="HATPase_C_sf"/>
</dbReference>
<dbReference type="PROSITE" id="PS50109">
    <property type="entry name" value="HIS_KIN"/>
    <property type="match status" value="1"/>
</dbReference>
<proteinExistence type="predicted"/>
<dbReference type="CDD" id="cd06225">
    <property type="entry name" value="HAMP"/>
    <property type="match status" value="1"/>
</dbReference>
<dbReference type="SMART" id="SM00387">
    <property type="entry name" value="HATPase_c"/>
    <property type="match status" value="1"/>
</dbReference>
<protein>
    <recommendedName>
        <fullName evidence="3">histidine kinase</fullName>
        <ecNumber evidence="3">2.7.13.3</ecNumber>
    </recommendedName>
</protein>
<dbReference type="PANTHER" id="PTHR34220">
    <property type="entry name" value="SENSOR HISTIDINE KINASE YPDA"/>
    <property type="match status" value="1"/>
</dbReference>
<keyword evidence="6" id="KW-0808">Transferase</keyword>
<dbReference type="Pfam" id="PF02518">
    <property type="entry name" value="HATPase_c"/>
    <property type="match status" value="1"/>
</dbReference>
<dbReference type="OrthoDB" id="9776552at2"/>
<evidence type="ECO:0000256" key="4">
    <source>
        <dbReference type="ARBA" id="ARBA00022475"/>
    </source>
</evidence>
<evidence type="ECO:0000256" key="11">
    <source>
        <dbReference type="ARBA" id="ARBA00023136"/>
    </source>
</evidence>
<sequence>MNPLTREVMPMSFRLRPPWREGKPSIKTSMTVQFSCLFIGCFLIVGLLVYQGVVKVIQEIATDYILVTIKQENEKVDKIIAKAESSASTVLSNNEMQNMLNQVYSGQVLKLPDRDLISHLIYNAVNQEPYVIAAQVYSPRFGYYGFNNSYLQQSDIRQLTLQHPEKLAHIDDRMIWIEVKTGVGDNVYPFIFGIRTIPNFITDTPLGYFMVVLDKKQIENDLIHIDIGQGGSMFIVNEDGLAIVSSDEAMEMETKRYLADNFKDRNDVSGHFIHSVNGVHSLVTYNKLHRTNWTSVVILPVSSLTKGMDYVNYLLILTGCATILLVFITARLLSARITKPISNIQRNMKRVEQGNLQVNLPVTHTLEINDLSQSFNHMVGKLNILINQVYEGELRRREAELKALQANIHPHFLYNTLDSLYWMLIIRGQEEVAKVVVSLSHLFRYSIGGKGQTVPLRSELEHIRNYLQIQQIRFEDLEVECIWDETIGNVTILKLLLQPLVENAIYHGLEKKSGNRKLTIATKAIDQGLVLITIRDNGAGIRPEQLALIRSMMRMADHFQILEERLGMGIENVHRRIKLFYGEAYGMDISSEPGEGTEITIRIPLHGRMESSEAK</sequence>
<feature type="domain" description="Histidine kinase" evidence="13">
    <location>
        <begin position="493"/>
        <end position="607"/>
    </location>
</feature>
<evidence type="ECO:0000256" key="1">
    <source>
        <dbReference type="ARBA" id="ARBA00000085"/>
    </source>
</evidence>
<evidence type="ECO:0000259" key="14">
    <source>
        <dbReference type="PROSITE" id="PS50885"/>
    </source>
</evidence>
<dbReference type="CDD" id="cd12912">
    <property type="entry name" value="PDC2_MCP_like"/>
    <property type="match status" value="1"/>
</dbReference>
<evidence type="ECO:0000256" key="2">
    <source>
        <dbReference type="ARBA" id="ARBA00004651"/>
    </source>
</evidence>
<keyword evidence="11 12" id="KW-0472">Membrane</keyword>
<keyword evidence="12" id="KW-0812">Transmembrane</keyword>
<dbReference type="InterPro" id="IPR050640">
    <property type="entry name" value="Bact_2-comp_sensor_kinase"/>
</dbReference>
<comment type="subcellular location">
    <subcellularLocation>
        <location evidence="2">Cell membrane</location>
        <topology evidence="2">Multi-pass membrane protein</topology>
    </subcellularLocation>
</comment>
<dbReference type="SUPFAM" id="SSF55874">
    <property type="entry name" value="ATPase domain of HSP90 chaperone/DNA topoisomerase II/histidine kinase"/>
    <property type="match status" value="1"/>
</dbReference>
<keyword evidence="9" id="KW-0067">ATP-binding</keyword>
<dbReference type="GO" id="GO:0005886">
    <property type="term" value="C:plasma membrane"/>
    <property type="evidence" value="ECO:0007669"/>
    <property type="project" value="UniProtKB-SubCell"/>
</dbReference>
<evidence type="ECO:0000256" key="7">
    <source>
        <dbReference type="ARBA" id="ARBA00022741"/>
    </source>
</evidence>
<evidence type="ECO:0000313" key="16">
    <source>
        <dbReference type="Proteomes" id="UP000295636"/>
    </source>
</evidence>
<comment type="caution">
    <text evidence="15">The sequence shown here is derived from an EMBL/GenBank/DDBJ whole genome shotgun (WGS) entry which is preliminary data.</text>
</comment>
<dbReference type="SMART" id="SM00304">
    <property type="entry name" value="HAMP"/>
    <property type="match status" value="1"/>
</dbReference>
<dbReference type="SUPFAM" id="SSF158472">
    <property type="entry name" value="HAMP domain-like"/>
    <property type="match status" value="1"/>
</dbReference>
<dbReference type="Gene3D" id="3.30.450.20">
    <property type="entry name" value="PAS domain"/>
    <property type="match status" value="1"/>
</dbReference>
<evidence type="ECO:0000256" key="3">
    <source>
        <dbReference type="ARBA" id="ARBA00012438"/>
    </source>
</evidence>
<name>A0A4R5K9X2_9BACL</name>
<keyword evidence="12" id="KW-1133">Transmembrane helix</keyword>
<keyword evidence="4" id="KW-1003">Cell membrane</keyword>
<dbReference type="PRINTS" id="PR00344">
    <property type="entry name" value="BCTRLSENSOR"/>
</dbReference>
<feature type="transmembrane region" description="Helical" evidence="12">
    <location>
        <begin position="310"/>
        <end position="333"/>
    </location>
</feature>
<gene>
    <name evidence="15" type="ORF">E1757_30935</name>
</gene>
<dbReference type="Pfam" id="PF00672">
    <property type="entry name" value="HAMP"/>
    <property type="match status" value="1"/>
</dbReference>
<dbReference type="InterPro" id="IPR010559">
    <property type="entry name" value="Sig_transdc_His_kin_internal"/>
</dbReference>
<evidence type="ECO:0000256" key="9">
    <source>
        <dbReference type="ARBA" id="ARBA00022840"/>
    </source>
</evidence>
<dbReference type="PANTHER" id="PTHR34220:SF7">
    <property type="entry name" value="SENSOR HISTIDINE KINASE YPDA"/>
    <property type="match status" value="1"/>
</dbReference>
<dbReference type="AlphaFoldDB" id="A0A4R5K9X2"/>
<evidence type="ECO:0000259" key="13">
    <source>
        <dbReference type="PROSITE" id="PS50109"/>
    </source>
</evidence>
<dbReference type="InterPro" id="IPR003660">
    <property type="entry name" value="HAMP_dom"/>
</dbReference>
<dbReference type="InterPro" id="IPR004358">
    <property type="entry name" value="Sig_transdc_His_kin-like_C"/>
</dbReference>
<feature type="domain" description="HAMP" evidence="14">
    <location>
        <begin position="335"/>
        <end position="387"/>
    </location>
</feature>
<dbReference type="Proteomes" id="UP000295636">
    <property type="component" value="Unassembled WGS sequence"/>
</dbReference>
<keyword evidence="10" id="KW-0902">Two-component regulatory system</keyword>